<gene>
    <name evidence="6" type="ORF">SAMN05428971_2870</name>
</gene>
<keyword evidence="2 4" id="KW-0238">DNA-binding</keyword>
<feature type="DNA-binding region" description="H-T-H motif" evidence="4">
    <location>
        <begin position="29"/>
        <end position="48"/>
    </location>
</feature>
<organism evidence="6 7">
    <name type="scientific">Candidatus Pantoea varia</name>
    <dbReference type="NCBI Taxonomy" id="1881036"/>
    <lineage>
        <taxon>Bacteria</taxon>
        <taxon>Pseudomonadati</taxon>
        <taxon>Pseudomonadota</taxon>
        <taxon>Gammaproteobacteria</taxon>
        <taxon>Enterobacterales</taxon>
        <taxon>Erwiniaceae</taxon>
        <taxon>Pantoea</taxon>
    </lineage>
</organism>
<dbReference type="InterPro" id="IPR036271">
    <property type="entry name" value="Tet_transcr_reg_TetR-rel_C_sf"/>
</dbReference>
<evidence type="ECO:0000256" key="3">
    <source>
        <dbReference type="ARBA" id="ARBA00023163"/>
    </source>
</evidence>
<evidence type="ECO:0000256" key="2">
    <source>
        <dbReference type="ARBA" id="ARBA00023125"/>
    </source>
</evidence>
<evidence type="ECO:0000313" key="7">
    <source>
        <dbReference type="Proteomes" id="UP000198968"/>
    </source>
</evidence>
<dbReference type="Pfam" id="PF00440">
    <property type="entry name" value="TetR_N"/>
    <property type="match status" value="1"/>
</dbReference>
<dbReference type="PRINTS" id="PR00455">
    <property type="entry name" value="HTHTETR"/>
</dbReference>
<dbReference type="RefSeq" id="WP_175501506.1">
    <property type="nucleotide sequence ID" value="NZ_FOVG01000003.1"/>
</dbReference>
<feature type="domain" description="HTH tetR-type" evidence="5">
    <location>
        <begin position="6"/>
        <end position="66"/>
    </location>
</feature>
<name>A0A1I5EBU2_9GAMM</name>
<dbReference type="PANTHER" id="PTHR47506:SF6">
    <property type="entry name" value="HTH-TYPE TRANSCRIPTIONAL REPRESSOR NEMR"/>
    <property type="match status" value="1"/>
</dbReference>
<evidence type="ECO:0000256" key="1">
    <source>
        <dbReference type="ARBA" id="ARBA00023015"/>
    </source>
</evidence>
<dbReference type="InterPro" id="IPR001647">
    <property type="entry name" value="HTH_TetR"/>
</dbReference>
<dbReference type="SUPFAM" id="SSF46689">
    <property type="entry name" value="Homeodomain-like"/>
    <property type="match status" value="1"/>
</dbReference>
<keyword evidence="1" id="KW-0805">Transcription regulation</keyword>
<dbReference type="Proteomes" id="UP000198968">
    <property type="component" value="Unassembled WGS sequence"/>
</dbReference>
<keyword evidence="3" id="KW-0804">Transcription</keyword>
<dbReference type="InterPro" id="IPR011075">
    <property type="entry name" value="TetR_C"/>
</dbReference>
<dbReference type="GO" id="GO:0003677">
    <property type="term" value="F:DNA binding"/>
    <property type="evidence" value="ECO:0007669"/>
    <property type="project" value="UniProtKB-UniRule"/>
</dbReference>
<reference evidence="7" key="1">
    <citation type="submission" date="2016-10" db="EMBL/GenBank/DDBJ databases">
        <authorList>
            <person name="Varghese N."/>
            <person name="Submissions S."/>
        </authorList>
    </citation>
    <scope>NUCLEOTIDE SEQUENCE [LARGE SCALE GENOMIC DNA]</scope>
    <source>
        <strain evidence="7">OV426</strain>
    </source>
</reference>
<dbReference type="AlphaFoldDB" id="A0A1I5EBU2"/>
<protein>
    <submittedName>
        <fullName evidence="6">Transcriptional regulator, TetR family</fullName>
    </submittedName>
</protein>
<proteinExistence type="predicted"/>
<dbReference type="Gene3D" id="1.10.357.10">
    <property type="entry name" value="Tetracycline Repressor, domain 2"/>
    <property type="match status" value="1"/>
</dbReference>
<keyword evidence="7" id="KW-1185">Reference proteome</keyword>
<dbReference type="InterPro" id="IPR009057">
    <property type="entry name" value="Homeodomain-like_sf"/>
</dbReference>
<dbReference type="PANTHER" id="PTHR47506">
    <property type="entry name" value="TRANSCRIPTIONAL REGULATORY PROTEIN"/>
    <property type="match status" value="1"/>
</dbReference>
<evidence type="ECO:0000313" key="6">
    <source>
        <dbReference type="EMBL" id="SFO09014.1"/>
    </source>
</evidence>
<dbReference type="PROSITE" id="PS50977">
    <property type="entry name" value="HTH_TETR_2"/>
    <property type="match status" value="1"/>
</dbReference>
<evidence type="ECO:0000259" key="5">
    <source>
        <dbReference type="PROSITE" id="PS50977"/>
    </source>
</evidence>
<sequence>MKKQTTDMRQHIIDVARAIITHKGYSAVGISEIVKAAGIPKGSFYYYFPSKEAFAEALMNHYFSHYLQEVEHQLGGTGTARERLIRYFTFWKTTQGADLPESKCLVVKLGAEVCDQFDNMRHVLATGTHDIVQRIAACIRLGQEDGSLPAVKDATETAEELYQLWLGASLMAKIHDPDKAFGQAMNATTRLLG</sequence>
<dbReference type="Pfam" id="PF16925">
    <property type="entry name" value="TetR_C_13"/>
    <property type="match status" value="1"/>
</dbReference>
<accession>A0A1I5EBU2</accession>
<dbReference type="EMBL" id="FOVG01000003">
    <property type="protein sequence ID" value="SFO09014.1"/>
    <property type="molecule type" value="Genomic_DNA"/>
</dbReference>
<evidence type="ECO:0000256" key="4">
    <source>
        <dbReference type="PROSITE-ProRule" id="PRU00335"/>
    </source>
</evidence>
<dbReference type="SUPFAM" id="SSF48498">
    <property type="entry name" value="Tetracyclin repressor-like, C-terminal domain"/>
    <property type="match status" value="1"/>
</dbReference>